<dbReference type="Gene3D" id="3.50.4.10">
    <property type="entry name" value="Hepatocyte Growth Factor"/>
    <property type="match status" value="1"/>
</dbReference>
<dbReference type="InterPro" id="IPR044662">
    <property type="entry name" value="HS1/DABB1-like"/>
</dbReference>
<name>A0A4Q4T130_9PEZI</name>
<organism evidence="3 4">
    <name type="scientific">Monosporascus ibericus</name>
    <dbReference type="NCBI Taxonomy" id="155417"/>
    <lineage>
        <taxon>Eukaryota</taxon>
        <taxon>Fungi</taxon>
        <taxon>Dikarya</taxon>
        <taxon>Ascomycota</taxon>
        <taxon>Pezizomycotina</taxon>
        <taxon>Sordariomycetes</taxon>
        <taxon>Xylariomycetidae</taxon>
        <taxon>Xylariales</taxon>
        <taxon>Xylariales incertae sedis</taxon>
        <taxon>Monosporascus</taxon>
    </lineage>
</organism>
<comment type="caution">
    <text evidence="3">The sequence shown here is derived from an EMBL/GenBank/DDBJ whole genome shotgun (WGS) entry which is preliminary data.</text>
</comment>
<sequence length="186" mass="20265">MAQRRGSSTRATDKYPGYDIENCEKESVAACIAWCAEADECAAANWYNAGPQGADLNYCWLKSDYGEVRKTKDAQSVNIPILNAQLLKSFKADVSPDTVNKTVAGMLGLKNSCVHPASQKPYIKSLTGGPDNSPEGMQAGIQYGFVAEFENPGDRDFYVAEDKAHQAFKDSLSGTLEKVIVVDYSF</sequence>
<dbReference type="Proteomes" id="UP000293360">
    <property type="component" value="Unassembled WGS sequence"/>
</dbReference>
<dbReference type="STRING" id="155417.A0A4Q4T130"/>
<dbReference type="OrthoDB" id="1601230at2759"/>
<dbReference type="PANTHER" id="PTHR33178">
    <property type="match status" value="1"/>
</dbReference>
<evidence type="ECO:0000313" key="3">
    <source>
        <dbReference type="EMBL" id="RYO92358.1"/>
    </source>
</evidence>
<evidence type="ECO:0000256" key="1">
    <source>
        <dbReference type="ARBA" id="ARBA00011738"/>
    </source>
</evidence>
<evidence type="ECO:0000313" key="4">
    <source>
        <dbReference type="Proteomes" id="UP000293360"/>
    </source>
</evidence>
<dbReference type="Gene3D" id="3.30.70.100">
    <property type="match status" value="1"/>
</dbReference>
<comment type="subunit">
    <text evidence="1">Homodimer.</text>
</comment>
<evidence type="ECO:0000259" key="2">
    <source>
        <dbReference type="PROSITE" id="PS51502"/>
    </source>
</evidence>
<dbReference type="Pfam" id="PF07876">
    <property type="entry name" value="Dabb"/>
    <property type="match status" value="1"/>
</dbReference>
<gene>
    <name evidence="3" type="ORF">DL764_008146</name>
</gene>
<dbReference type="PROSITE" id="PS51502">
    <property type="entry name" value="S_R_A_B_BARREL"/>
    <property type="match status" value="1"/>
</dbReference>
<dbReference type="SMART" id="SM00886">
    <property type="entry name" value="Dabb"/>
    <property type="match status" value="1"/>
</dbReference>
<reference evidence="3 4" key="1">
    <citation type="submission" date="2018-06" db="EMBL/GenBank/DDBJ databases">
        <title>Complete Genomes of Monosporascus.</title>
        <authorList>
            <person name="Robinson A.J."/>
            <person name="Natvig D.O."/>
        </authorList>
    </citation>
    <scope>NUCLEOTIDE SEQUENCE [LARGE SCALE GENOMIC DNA]</scope>
    <source>
        <strain evidence="3 4">CBS 110550</strain>
    </source>
</reference>
<dbReference type="InterPro" id="IPR011008">
    <property type="entry name" value="Dimeric_a/b-barrel"/>
</dbReference>
<dbReference type="EMBL" id="QJNU01000609">
    <property type="protein sequence ID" value="RYO92358.1"/>
    <property type="molecule type" value="Genomic_DNA"/>
</dbReference>
<dbReference type="SUPFAM" id="SSF54909">
    <property type="entry name" value="Dimeric alpha+beta barrel"/>
    <property type="match status" value="1"/>
</dbReference>
<protein>
    <recommendedName>
        <fullName evidence="2">Stress-response A/B barrel domain-containing protein</fullName>
    </recommendedName>
</protein>
<dbReference type="AlphaFoldDB" id="A0A4Q4T130"/>
<dbReference type="InterPro" id="IPR013097">
    <property type="entry name" value="Dabb"/>
</dbReference>
<dbReference type="PANTHER" id="PTHR33178:SF10">
    <property type="entry name" value="STRESS-RESPONSE A_B BARREL DOMAIN-CONTAINING PROTEIN"/>
    <property type="match status" value="1"/>
</dbReference>
<feature type="domain" description="Stress-response A/B barrel" evidence="2">
    <location>
        <begin position="81"/>
        <end position="184"/>
    </location>
</feature>
<accession>A0A4Q4T130</accession>
<keyword evidence="4" id="KW-1185">Reference proteome</keyword>
<proteinExistence type="predicted"/>